<feature type="region of interest" description="Disordered" evidence="1">
    <location>
        <begin position="66"/>
        <end position="133"/>
    </location>
</feature>
<reference evidence="2 3" key="1">
    <citation type="submission" date="2024-02" db="EMBL/GenBank/DDBJ databases">
        <authorList>
            <person name="Vignale AGUSTIN F."/>
            <person name="Sosa J E."/>
            <person name="Modenutti C."/>
        </authorList>
    </citation>
    <scope>NUCLEOTIDE SEQUENCE [LARGE SCALE GENOMIC DNA]</scope>
</reference>
<gene>
    <name evidence="2" type="ORF">ILEXP_LOCUS10129</name>
</gene>
<accession>A0ABC8RBU6</accession>
<dbReference type="EMBL" id="CAUOFW020001225">
    <property type="protein sequence ID" value="CAK9142446.1"/>
    <property type="molecule type" value="Genomic_DNA"/>
</dbReference>
<feature type="compositionally biased region" description="Acidic residues" evidence="1">
    <location>
        <begin position="124"/>
        <end position="133"/>
    </location>
</feature>
<organism evidence="2 3">
    <name type="scientific">Ilex paraguariensis</name>
    <name type="common">yerba mate</name>
    <dbReference type="NCBI Taxonomy" id="185542"/>
    <lineage>
        <taxon>Eukaryota</taxon>
        <taxon>Viridiplantae</taxon>
        <taxon>Streptophyta</taxon>
        <taxon>Embryophyta</taxon>
        <taxon>Tracheophyta</taxon>
        <taxon>Spermatophyta</taxon>
        <taxon>Magnoliopsida</taxon>
        <taxon>eudicotyledons</taxon>
        <taxon>Gunneridae</taxon>
        <taxon>Pentapetalae</taxon>
        <taxon>asterids</taxon>
        <taxon>campanulids</taxon>
        <taxon>Aquifoliales</taxon>
        <taxon>Aquifoliaceae</taxon>
        <taxon>Ilex</taxon>
    </lineage>
</organism>
<evidence type="ECO:0000313" key="2">
    <source>
        <dbReference type="EMBL" id="CAK9142446.1"/>
    </source>
</evidence>
<dbReference type="AlphaFoldDB" id="A0ABC8RBU6"/>
<keyword evidence="3" id="KW-1185">Reference proteome</keyword>
<evidence type="ECO:0000313" key="3">
    <source>
        <dbReference type="Proteomes" id="UP001642360"/>
    </source>
</evidence>
<evidence type="ECO:0000256" key="1">
    <source>
        <dbReference type="SAM" id="MobiDB-lite"/>
    </source>
</evidence>
<protein>
    <submittedName>
        <fullName evidence="2">Uncharacterized protein</fullName>
    </submittedName>
</protein>
<feature type="compositionally biased region" description="Basic and acidic residues" evidence="1">
    <location>
        <begin position="70"/>
        <end position="123"/>
    </location>
</feature>
<name>A0ABC8RBU6_9AQUA</name>
<dbReference type="Proteomes" id="UP001642360">
    <property type="component" value="Unassembled WGS sequence"/>
</dbReference>
<sequence>MKHRTIEDIIDGQDFVEDYVEKKHSVVIEEINEDDVEDSQIIEVLKIDYCNRKNLLEYSEVNAIGDAGGEEQRMNGGKEQRVNEGDDQRVNGRENDMPHERTRESMENDMPHDRNRESIRDSDSSDYSELYDS</sequence>
<comment type="caution">
    <text evidence="2">The sequence shown here is derived from an EMBL/GenBank/DDBJ whole genome shotgun (WGS) entry which is preliminary data.</text>
</comment>
<proteinExistence type="predicted"/>